<dbReference type="EMBL" id="CYKH01000753">
    <property type="protein sequence ID" value="CUG33011.1"/>
    <property type="molecule type" value="Genomic_DNA"/>
</dbReference>
<dbReference type="Proteomes" id="UP000051952">
    <property type="component" value="Unassembled WGS sequence"/>
</dbReference>
<feature type="transmembrane region" description="Helical" evidence="2">
    <location>
        <begin position="933"/>
        <end position="959"/>
    </location>
</feature>
<evidence type="ECO:0000256" key="2">
    <source>
        <dbReference type="SAM" id="Phobius"/>
    </source>
</evidence>
<keyword evidence="4" id="KW-1185">Reference proteome</keyword>
<organism evidence="3 4">
    <name type="scientific">Bodo saltans</name>
    <name type="common">Flagellated protozoan</name>
    <dbReference type="NCBI Taxonomy" id="75058"/>
    <lineage>
        <taxon>Eukaryota</taxon>
        <taxon>Discoba</taxon>
        <taxon>Euglenozoa</taxon>
        <taxon>Kinetoplastea</taxon>
        <taxon>Metakinetoplastina</taxon>
        <taxon>Eubodonida</taxon>
        <taxon>Bodonidae</taxon>
        <taxon>Bodo</taxon>
    </lineage>
</organism>
<accession>A0A0S4IZM4</accession>
<evidence type="ECO:0000313" key="3">
    <source>
        <dbReference type="EMBL" id="CUG33011.1"/>
    </source>
</evidence>
<keyword evidence="2" id="KW-0472">Membrane</keyword>
<protein>
    <submittedName>
        <fullName evidence="3">Transmembrane protein, putative</fullName>
    </submittedName>
</protein>
<feature type="region of interest" description="Disordered" evidence="1">
    <location>
        <begin position="520"/>
        <end position="594"/>
    </location>
</feature>
<proteinExistence type="predicted"/>
<evidence type="ECO:0000313" key="4">
    <source>
        <dbReference type="Proteomes" id="UP000051952"/>
    </source>
</evidence>
<evidence type="ECO:0000256" key="1">
    <source>
        <dbReference type="SAM" id="MobiDB-lite"/>
    </source>
</evidence>
<feature type="compositionally biased region" description="Polar residues" evidence="1">
    <location>
        <begin position="550"/>
        <end position="561"/>
    </location>
</feature>
<gene>
    <name evidence="3" type="ORF">BSAL_77775</name>
</gene>
<keyword evidence="2" id="KW-1133">Transmembrane helix</keyword>
<feature type="compositionally biased region" description="Low complexity" evidence="1">
    <location>
        <begin position="522"/>
        <end position="549"/>
    </location>
</feature>
<dbReference type="AlphaFoldDB" id="A0A0S4IZM4"/>
<reference evidence="4" key="1">
    <citation type="submission" date="2015-09" db="EMBL/GenBank/DDBJ databases">
        <authorList>
            <consortium name="Pathogen Informatics"/>
        </authorList>
    </citation>
    <scope>NUCLEOTIDE SEQUENCE [LARGE SCALE GENOMIC DNA]</scope>
    <source>
        <strain evidence="4">Lake Konstanz</strain>
    </source>
</reference>
<dbReference type="VEuPathDB" id="TriTrypDB:BSAL_77775"/>
<keyword evidence="2 3" id="KW-0812">Transmembrane</keyword>
<feature type="compositionally biased region" description="Low complexity" evidence="1">
    <location>
        <begin position="562"/>
        <end position="584"/>
    </location>
</feature>
<sequence>MFDIDTLNILTSSSSNVVMMGALYVGGCASIFCRNVIFRSQAQPFLTIVAPPQITNISNVSLIITASQLTVSNVPVVLVRADIGLLLLNLTSVSIVASNSNSIVHLANVQIGQLQISFDDMIINGTNTMLFLADGPRTLIGASGATSSSSSLLQLTSVKITIEGVQLGSNTEQYAVISLVDGSFRNMSIGMTKCNVTVTSLRSVLYVGGNMQDGYIAFTFSTMVYPHTLLIIQGNTSENSNIDNLHSYGVENVSFIASNMTLTSSSASSNPSLLWCSGATIRNSSVVLSNNDLQFGLETSVVAFHDDASLLGSSIQLQGFTASQMNTFVVSLGGNVTDSTLVVVCAEIQTAFTSILAFDGVSTRTRVELHSVAIHRSSNFVSLINISHASSTSNTIRLIHTSAKVPVLIACAAGAAGVSNGIMTACSSVGTTPMSEGSFFPELVPLVSVNRGVCDVALHPSCWKTVTQSTTSSESPSAFISPTITAAPSAATFSLNNSFTHTSSASRSISLTDTISQSTTPSASLAQTHSSSHSSSRTESVSSSTTQTRLPTTSVTSNFSATTSHTVSLSPTVSPSKSKTPSATRDSHSQSSATVQISLTATPKYCACLGDMNNYGNVVLTDANSSLLVGNTSSLMGNQTFEFNSFALLLPQTTNFTTANHVTLNTFVTTAPVSRLTMWDSGALVIGLGLLSQGLNAADSDRNSIATETLCWQPKSVSLRGDVLPMIASRSPPPRETDTVSWSLLIGAVDTNTAPTWVPSSLGPYVDVTLIMEVQFGCAAGDPEQDGGVTLVDQTVSVYVHIAGLPQPLTKEVQAAATASQVVAALASTGGGAAVGRVMAARTVVLCSSGTVAATSSGGPLGLIIAYPVCDEALPTLSVMRTLPRPSTGVPSSAEDVNARGKAVGLDQYHPPKEITKDHYLRNAMVILREYTYLSYAVMDASVLIVVGVLVAVSGTGALPNARLRRY</sequence>
<name>A0A0S4IZM4_BODSA</name>